<evidence type="ECO:0000256" key="1">
    <source>
        <dbReference type="SAM" id="MobiDB-lite"/>
    </source>
</evidence>
<name>A0AAN6YSW3_9PEZI</name>
<accession>A0AAN6YSW3</accession>
<evidence type="ECO:0000313" key="3">
    <source>
        <dbReference type="EMBL" id="KAK4113136.1"/>
    </source>
</evidence>
<reference evidence="3" key="1">
    <citation type="journal article" date="2023" name="Mol. Phylogenet. Evol.">
        <title>Genome-scale phylogeny and comparative genomics of the fungal order Sordariales.</title>
        <authorList>
            <person name="Hensen N."/>
            <person name="Bonometti L."/>
            <person name="Westerberg I."/>
            <person name="Brannstrom I.O."/>
            <person name="Guillou S."/>
            <person name="Cros-Aarteil S."/>
            <person name="Calhoun S."/>
            <person name="Haridas S."/>
            <person name="Kuo A."/>
            <person name="Mondo S."/>
            <person name="Pangilinan J."/>
            <person name="Riley R."/>
            <person name="LaButti K."/>
            <person name="Andreopoulos B."/>
            <person name="Lipzen A."/>
            <person name="Chen C."/>
            <person name="Yan M."/>
            <person name="Daum C."/>
            <person name="Ng V."/>
            <person name="Clum A."/>
            <person name="Steindorff A."/>
            <person name="Ohm R.A."/>
            <person name="Martin F."/>
            <person name="Silar P."/>
            <person name="Natvig D.O."/>
            <person name="Lalanne C."/>
            <person name="Gautier V."/>
            <person name="Ament-Velasquez S.L."/>
            <person name="Kruys A."/>
            <person name="Hutchinson M.I."/>
            <person name="Powell A.J."/>
            <person name="Barry K."/>
            <person name="Miller A.N."/>
            <person name="Grigoriev I.V."/>
            <person name="Debuchy R."/>
            <person name="Gladieux P."/>
            <person name="Hiltunen Thoren M."/>
            <person name="Johannesson H."/>
        </authorList>
    </citation>
    <scope>NUCLEOTIDE SEQUENCE</scope>
    <source>
        <strain evidence="3">CBS 508.74</strain>
    </source>
</reference>
<reference evidence="3" key="2">
    <citation type="submission" date="2023-05" db="EMBL/GenBank/DDBJ databases">
        <authorList>
            <consortium name="Lawrence Berkeley National Laboratory"/>
            <person name="Steindorff A."/>
            <person name="Hensen N."/>
            <person name="Bonometti L."/>
            <person name="Westerberg I."/>
            <person name="Brannstrom I.O."/>
            <person name="Guillou S."/>
            <person name="Cros-Aarteil S."/>
            <person name="Calhoun S."/>
            <person name="Haridas S."/>
            <person name="Kuo A."/>
            <person name="Mondo S."/>
            <person name="Pangilinan J."/>
            <person name="Riley R."/>
            <person name="Labutti K."/>
            <person name="Andreopoulos B."/>
            <person name="Lipzen A."/>
            <person name="Chen C."/>
            <person name="Yanf M."/>
            <person name="Daum C."/>
            <person name="Ng V."/>
            <person name="Clum A."/>
            <person name="Ohm R."/>
            <person name="Martin F."/>
            <person name="Silar P."/>
            <person name="Natvig D."/>
            <person name="Lalanne C."/>
            <person name="Gautier V."/>
            <person name="Ament-Velasquez S.L."/>
            <person name="Kruys A."/>
            <person name="Hutchinson M.I."/>
            <person name="Powell A.J."/>
            <person name="Barry K."/>
            <person name="Miller A.N."/>
            <person name="Grigoriev I.V."/>
            <person name="Debuchy R."/>
            <person name="Gladieux P."/>
            <person name="Thoren M.H."/>
            <person name="Johannesson H."/>
        </authorList>
    </citation>
    <scope>NUCLEOTIDE SEQUENCE</scope>
    <source>
        <strain evidence="3">CBS 508.74</strain>
    </source>
</reference>
<gene>
    <name evidence="3" type="ORF">N656DRAFT_644156</name>
</gene>
<dbReference type="PANTHER" id="PTHR40781:SF1">
    <property type="match status" value="1"/>
</dbReference>
<dbReference type="GeneID" id="89934555"/>
<feature type="domain" description="DUF7587" evidence="2">
    <location>
        <begin position="23"/>
        <end position="145"/>
    </location>
</feature>
<dbReference type="PANTHER" id="PTHR40781">
    <property type="match status" value="1"/>
</dbReference>
<dbReference type="InterPro" id="IPR056009">
    <property type="entry name" value="DUF7587"/>
</dbReference>
<keyword evidence="4" id="KW-1185">Reference proteome</keyword>
<dbReference type="AlphaFoldDB" id="A0AAN6YSW3"/>
<dbReference type="RefSeq" id="XP_064670706.1">
    <property type="nucleotide sequence ID" value="XM_064810430.1"/>
</dbReference>
<sequence length="327" mass="36814">MSESQSFDLRDYAQSRDSIPKFHVFWRVTHGGSQSRRDSKTGELRAAASDLLIDNEERLKRAVANHIQWSCREKSPFLSVFSDEEHARRWAKYCDPPVYITQVITSRLPSDVYYFSAPTLCRRLHIIHEYGRNEVFILHRIPWQALGRMRDLDGNPKDSGTNSMIKLIGEANDTFAKYIAITEDSSIAYAIRNLAGDMEEHHQAQVRAMAEVIIDDTQEGREPDNEADSSTQNPFSKVYQLLRPPPRPRESIPLRIPVSLSDDDDEPLDNQSSLEAAQDEIAKNPGSQPMEQHEGVGKQTAAVASSPAEEPGIPDVGRLTLPEGSFV</sequence>
<organism evidence="3 4">
    <name type="scientific">Canariomyces notabilis</name>
    <dbReference type="NCBI Taxonomy" id="2074819"/>
    <lineage>
        <taxon>Eukaryota</taxon>
        <taxon>Fungi</taxon>
        <taxon>Dikarya</taxon>
        <taxon>Ascomycota</taxon>
        <taxon>Pezizomycotina</taxon>
        <taxon>Sordariomycetes</taxon>
        <taxon>Sordariomycetidae</taxon>
        <taxon>Sordariales</taxon>
        <taxon>Chaetomiaceae</taxon>
        <taxon>Canariomyces</taxon>
    </lineage>
</organism>
<feature type="region of interest" description="Disordered" evidence="1">
    <location>
        <begin position="219"/>
        <end position="327"/>
    </location>
</feature>
<dbReference type="Proteomes" id="UP001302812">
    <property type="component" value="Unassembled WGS sequence"/>
</dbReference>
<dbReference type="EMBL" id="MU853340">
    <property type="protein sequence ID" value="KAK4113136.1"/>
    <property type="molecule type" value="Genomic_DNA"/>
</dbReference>
<evidence type="ECO:0000259" key="2">
    <source>
        <dbReference type="Pfam" id="PF24494"/>
    </source>
</evidence>
<comment type="caution">
    <text evidence="3">The sequence shown here is derived from an EMBL/GenBank/DDBJ whole genome shotgun (WGS) entry which is preliminary data.</text>
</comment>
<protein>
    <recommendedName>
        <fullName evidence="2">DUF7587 domain-containing protein</fullName>
    </recommendedName>
</protein>
<dbReference type="Pfam" id="PF24494">
    <property type="entry name" value="DUF7587"/>
    <property type="match status" value="1"/>
</dbReference>
<evidence type="ECO:0000313" key="4">
    <source>
        <dbReference type="Proteomes" id="UP001302812"/>
    </source>
</evidence>
<proteinExistence type="predicted"/>